<dbReference type="InterPro" id="IPR024528">
    <property type="entry name" value="ThrE_2"/>
</dbReference>
<dbReference type="InterPro" id="IPR050539">
    <property type="entry name" value="ThrE_Dicarb/AminoAcid_Exp"/>
</dbReference>
<dbReference type="Proteomes" id="UP000034166">
    <property type="component" value="Unassembled WGS sequence"/>
</dbReference>
<dbReference type="PATRIC" id="fig|1408103.3.peg.3870"/>
<evidence type="ECO:0000259" key="9">
    <source>
        <dbReference type="Pfam" id="PF12821"/>
    </source>
</evidence>
<evidence type="ECO:0000256" key="3">
    <source>
        <dbReference type="ARBA" id="ARBA00022519"/>
    </source>
</evidence>
<evidence type="ECO:0000256" key="1">
    <source>
        <dbReference type="ARBA" id="ARBA00004651"/>
    </source>
</evidence>
<keyword evidence="11" id="KW-1185">Reference proteome</keyword>
<comment type="caution">
    <text evidence="10">The sequence shown here is derived from an EMBL/GenBank/DDBJ whole genome shotgun (WGS) entry which is preliminary data.</text>
</comment>
<keyword evidence="2" id="KW-1003">Cell membrane</keyword>
<keyword evidence="3" id="KW-0997">Cell inner membrane</keyword>
<dbReference type="PANTHER" id="PTHR34390:SF1">
    <property type="entry name" value="SUCCINATE TRANSPORTER SUBUNIT YJJB-RELATED"/>
    <property type="match status" value="1"/>
</dbReference>
<evidence type="ECO:0000256" key="6">
    <source>
        <dbReference type="ARBA" id="ARBA00023136"/>
    </source>
</evidence>
<feature type="transmembrane region" description="Helical" evidence="8">
    <location>
        <begin position="91"/>
        <end position="109"/>
    </location>
</feature>
<evidence type="ECO:0000256" key="5">
    <source>
        <dbReference type="ARBA" id="ARBA00022989"/>
    </source>
</evidence>
<evidence type="ECO:0000256" key="7">
    <source>
        <dbReference type="ARBA" id="ARBA00034125"/>
    </source>
</evidence>
<dbReference type="PANTHER" id="PTHR34390">
    <property type="entry name" value="UPF0442 PROTEIN YJJB-RELATED"/>
    <property type="match status" value="1"/>
</dbReference>
<keyword evidence="5 8" id="KW-1133">Transmembrane helix</keyword>
<comment type="similarity">
    <text evidence="7">Belongs to the ThrE exporter (TC 2.A.79) family.</text>
</comment>
<sequence length="163" mass="17581">MNYNRAYKKGGNPVVYLEQLITSFIASAAFGILFNAPRESLFKCGLSGMLGWMVYFGLTYQGYGAVLGTLAAAFFIALVSQMFAKFYKMPIIIFSVAGIIPLVPGGLAYDTMRNIVENDYTTAVALGVKALMISGAIAVGLVFSEVINHVFRRQGAIPRKAGS</sequence>
<reference evidence="10 11" key="1">
    <citation type="submission" date="2015-04" db="EMBL/GenBank/DDBJ databases">
        <title>Taxonomic description and genome sequence of Bacillus campisalis sp. nov., a novel member of the genus Bacillus isolated from solar saltern.</title>
        <authorList>
            <person name="Mathan Kumar R."/>
            <person name="Kaur G."/>
            <person name="Kumar A."/>
            <person name="Singh N.K."/>
            <person name="Kaur N."/>
            <person name="Kumar N."/>
            <person name="Mayilraj S."/>
        </authorList>
    </citation>
    <scope>NUCLEOTIDE SEQUENCE [LARGE SCALE GENOMIC DNA]</scope>
    <source>
        <strain evidence="10 11">SA2-6</strain>
    </source>
</reference>
<dbReference type="GO" id="GO:0015744">
    <property type="term" value="P:succinate transport"/>
    <property type="evidence" value="ECO:0007669"/>
    <property type="project" value="TreeGrafter"/>
</dbReference>
<feature type="transmembrane region" description="Helical" evidence="8">
    <location>
        <begin position="64"/>
        <end position="84"/>
    </location>
</feature>
<evidence type="ECO:0000256" key="2">
    <source>
        <dbReference type="ARBA" id="ARBA00022475"/>
    </source>
</evidence>
<feature type="transmembrane region" description="Helical" evidence="8">
    <location>
        <begin position="14"/>
        <end position="34"/>
    </location>
</feature>
<feature type="domain" description="Threonine/Serine exporter ThrE" evidence="9">
    <location>
        <begin position="19"/>
        <end position="147"/>
    </location>
</feature>
<dbReference type="EMBL" id="LAYY01000023">
    <property type="protein sequence ID" value="KKK36747.1"/>
    <property type="molecule type" value="Genomic_DNA"/>
</dbReference>
<evidence type="ECO:0000256" key="4">
    <source>
        <dbReference type="ARBA" id="ARBA00022692"/>
    </source>
</evidence>
<accession>A0A0M2SUT0</accession>
<feature type="transmembrane region" description="Helical" evidence="8">
    <location>
        <begin position="121"/>
        <end position="143"/>
    </location>
</feature>
<proteinExistence type="inferred from homology"/>
<dbReference type="AlphaFoldDB" id="A0A0M2SUT0"/>
<dbReference type="GO" id="GO:0005886">
    <property type="term" value="C:plasma membrane"/>
    <property type="evidence" value="ECO:0007669"/>
    <property type="project" value="UniProtKB-SubCell"/>
</dbReference>
<organism evidence="10 11">
    <name type="scientific">Mesobacillus campisalis</name>
    <dbReference type="NCBI Taxonomy" id="1408103"/>
    <lineage>
        <taxon>Bacteria</taxon>
        <taxon>Bacillati</taxon>
        <taxon>Bacillota</taxon>
        <taxon>Bacilli</taxon>
        <taxon>Bacillales</taxon>
        <taxon>Bacillaceae</taxon>
        <taxon>Mesobacillus</taxon>
    </lineage>
</organism>
<evidence type="ECO:0000256" key="8">
    <source>
        <dbReference type="SAM" id="Phobius"/>
    </source>
</evidence>
<name>A0A0M2SUT0_9BACI</name>
<dbReference type="Pfam" id="PF12821">
    <property type="entry name" value="ThrE_2"/>
    <property type="match status" value="1"/>
</dbReference>
<comment type="subcellular location">
    <subcellularLocation>
        <location evidence="1">Cell membrane</location>
        <topology evidence="1">Multi-pass membrane protein</topology>
    </subcellularLocation>
</comment>
<evidence type="ECO:0000313" key="11">
    <source>
        <dbReference type="Proteomes" id="UP000034166"/>
    </source>
</evidence>
<evidence type="ECO:0000313" key="10">
    <source>
        <dbReference type="EMBL" id="KKK36747.1"/>
    </source>
</evidence>
<keyword evidence="6 8" id="KW-0472">Membrane</keyword>
<dbReference type="OrthoDB" id="9810047at2"/>
<protein>
    <submittedName>
        <fullName evidence="10">Membrane protein</fullName>
    </submittedName>
</protein>
<gene>
    <name evidence="10" type="ORF">WQ57_17430</name>
</gene>
<keyword evidence="4 8" id="KW-0812">Transmembrane</keyword>